<comment type="cofactor">
    <cofactor evidence="1">
        <name>Cu cation</name>
        <dbReference type="ChEBI" id="CHEBI:23378"/>
    </cofactor>
</comment>
<evidence type="ECO:0000256" key="11">
    <source>
        <dbReference type="ARBA" id="ARBA00038869"/>
    </source>
</evidence>
<dbReference type="Proteomes" id="UP000594220">
    <property type="component" value="Unplaced"/>
</dbReference>
<keyword evidence="5" id="KW-0964">Secreted</keyword>
<dbReference type="SUPFAM" id="SSF56487">
    <property type="entry name" value="SRCR-like"/>
    <property type="match status" value="1"/>
</dbReference>
<feature type="region of interest" description="Disordered" evidence="14">
    <location>
        <begin position="288"/>
        <end position="315"/>
    </location>
</feature>
<dbReference type="Ensembl" id="ENSCPRT00005022961.1">
    <property type="protein sequence ID" value="ENSCPRP00005019644.1"/>
    <property type="gene ID" value="ENSCPRG00005013693.1"/>
</dbReference>
<dbReference type="GeneTree" id="ENSGT00940000157042"/>
<evidence type="ECO:0000259" key="15">
    <source>
        <dbReference type="PROSITE" id="PS50287"/>
    </source>
</evidence>
<dbReference type="InterPro" id="IPR001695">
    <property type="entry name" value="Lysyl_oxidase"/>
</dbReference>
<dbReference type="PROSITE" id="PS00926">
    <property type="entry name" value="LYSYL_OXIDASE"/>
    <property type="match status" value="1"/>
</dbReference>
<protein>
    <recommendedName>
        <fullName evidence="11">protein-lysine 6-oxidase</fullName>
        <ecNumber evidence="11">1.4.3.13</ecNumber>
    </recommendedName>
</protein>
<comment type="similarity">
    <text evidence="3">Belongs to the lysyl oxidase family.</text>
</comment>
<evidence type="ECO:0000256" key="10">
    <source>
        <dbReference type="ARBA" id="ARBA00023157"/>
    </source>
</evidence>
<name>A0A7M4F4P2_CROPO</name>
<dbReference type="PRINTS" id="PR00258">
    <property type="entry name" value="SPERACTRCPTR"/>
</dbReference>
<dbReference type="GO" id="GO:0005507">
    <property type="term" value="F:copper ion binding"/>
    <property type="evidence" value="ECO:0007669"/>
    <property type="project" value="InterPro"/>
</dbReference>
<dbReference type="GO" id="GO:0005615">
    <property type="term" value="C:extracellular space"/>
    <property type="evidence" value="ECO:0007669"/>
    <property type="project" value="TreeGrafter"/>
</dbReference>
<evidence type="ECO:0000256" key="5">
    <source>
        <dbReference type="ARBA" id="ARBA00022525"/>
    </source>
</evidence>
<dbReference type="InterPro" id="IPR036772">
    <property type="entry name" value="SRCR-like_dom_sf"/>
</dbReference>
<evidence type="ECO:0000256" key="1">
    <source>
        <dbReference type="ARBA" id="ARBA00001935"/>
    </source>
</evidence>
<keyword evidence="10 13" id="KW-1015">Disulfide bond</keyword>
<dbReference type="InterPro" id="IPR019828">
    <property type="entry name" value="Lysyl_oxidase_CS"/>
</dbReference>
<reference evidence="16" key="1">
    <citation type="submission" date="2025-08" db="UniProtKB">
        <authorList>
            <consortium name="Ensembl"/>
        </authorList>
    </citation>
    <scope>IDENTIFICATION</scope>
</reference>
<evidence type="ECO:0000256" key="12">
    <source>
        <dbReference type="ARBA" id="ARBA00047861"/>
    </source>
</evidence>
<keyword evidence="6" id="KW-0479">Metal-binding</keyword>
<sequence length="315" mass="34162">MDNVRCSGTESSLAQCGSNGWGVSDCHHGEDVGVVCSAAPDLVMNAQLVQETAYLEDRPLSLLSCAHEERCLAGSADRVAWPHGHRRLLRFSAQIHNLGRADFRPRAGRHAWLWHQCHQHYHSIEVFTHYDLLTLNGTKVAEGHKASFCLEDRRQRSFACANFGEQGVSMGCWDTYRHDIDCQWVDITDVRPGSYIFQVGSPAPAAGTARPSTSGGLGRGYRCSRRARLPPLLSTSCLHPPCPAVPCRTLSGPRCPAWLCPAPPRPGRAMPGCGLSLFPLQLGTGCSQGEQGQGMPSTRAGLARDQGSACQSTCQ</sequence>
<evidence type="ECO:0000256" key="3">
    <source>
        <dbReference type="ARBA" id="ARBA00007492"/>
    </source>
</evidence>
<keyword evidence="7" id="KW-0801">TPQ</keyword>
<reference evidence="16" key="2">
    <citation type="submission" date="2025-09" db="UniProtKB">
        <authorList>
            <consortium name="Ensembl"/>
        </authorList>
    </citation>
    <scope>IDENTIFICATION</scope>
</reference>
<dbReference type="EC" id="1.4.3.13" evidence="11"/>
<evidence type="ECO:0000256" key="4">
    <source>
        <dbReference type="ARBA" id="ARBA00022477"/>
    </source>
</evidence>
<keyword evidence="8" id="KW-0560">Oxidoreductase</keyword>
<evidence type="ECO:0000313" key="17">
    <source>
        <dbReference type="Proteomes" id="UP000594220"/>
    </source>
</evidence>
<dbReference type="InterPro" id="IPR001190">
    <property type="entry name" value="SRCR"/>
</dbReference>
<evidence type="ECO:0000256" key="13">
    <source>
        <dbReference type="PROSITE-ProRule" id="PRU00196"/>
    </source>
</evidence>
<dbReference type="AlphaFoldDB" id="A0A7M4F4P2"/>
<keyword evidence="9" id="KW-0186">Copper</keyword>
<dbReference type="InterPro" id="IPR050912">
    <property type="entry name" value="LOX-like_protein"/>
</dbReference>
<dbReference type="Pfam" id="PF01186">
    <property type="entry name" value="Lysyl_oxidase"/>
    <property type="match status" value="1"/>
</dbReference>
<dbReference type="GO" id="GO:0016020">
    <property type="term" value="C:membrane"/>
    <property type="evidence" value="ECO:0007669"/>
    <property type="project" value="InterPro"/>
</dbReference>
<dbReference type="PANTHER" id="PTHR45817:SF5">
    <property type="entry name" value="LYSYL OXIDASE HOMOLOG 4"/>
    <property type="match status" value="1"/>
</dbReference>
<proteinExistence type="inferred from homology"/>
<accession>A0A7M4F4P2</accession>
<organism evidence="16 17">
    <name type="scientific">Crocodylus porosus</name>
    <name type="common">Saltwater crocodile</name>
    <name type="synonym">Estuarine crocodile</name>
    <dbReference type="NCBI Taxonomy" id="8502"/>
    <lineage>
        <taxon>Eukaryota</taxon>
        <taxon>Metazoa</taxon>
        <taxon>Chordata</taxon>
        <taxon>Craniata</taxon>
        <taxon>Vertebrata</taxon>
        <taxon>Euteleostomi</taxon>
        <taxon>Archelosauria</taxon>
        <taxon>Archosauria</taxon>
        <taxon>Crocodylia</taxon>
        <taxon>Longirostres</taxon>
        <taxon>Crocodylidae</taxon>
        <taxon>Crocodylus</taxon>
    </lineage>
</organism>
<dbReference type="Pfam" id="PF00530">
    <property type="entry name" value="SRCR"/>
    <property type="match status" value="1"/>
</dbReference>
<comment type="caution">
    <text evidence="13">Lacks conserved residue(s) required for the propagation of feature annotation.</text>
</comment>
<feature type="disulfide bond" evidence="13">
    <location>
        <begin position="6"/>
        <end position="16"/>
    </location>
</feature>
<keyword evidence="17" id="KW-1185">Reference proteome</keyword>
<evidence type="ECO:0000256" key="6">
    <source>
        <dbReference type="ARBA" id="ARBA00022723"/>
    </source>
</evidence>
<dbReference type="PROSITE" id="PS50287">
    <property type="entry name" value="SRCR_2"/>
    <property type="match status" value="1"/>
</dbReference>
<evidence type="ECO:0000256" key="14">
    <source>
        <dbReference type="SAM" id="MobiDB-lite"/>
    </source>
</evidence>
<feature type="domain" description="SRCR" evidence="15">
    <location>
        <begin position="1"/>
        <end position="37"/>
    </location>
</feature>
<keyword evidence="4" id="KW-0886">LTQ</keyword>
<evidence type="ECO:0000256" key="2">
    <source>
        <dbReference type="ARBA" id="ARBA00004239"/>
    </source>
</evidence>
<dbReference type="PANTHER" id="PTHR45817">
    <property type="entry name" value="LYSYL OXIDASE-LIKE-RELATED"/>
    <property type="match status" value="1"/>
</dbReference>
<evidence type="ECO:0000256" key="7">
    <source>
        <dbReference type="ARBA" id="ARBA00022772"/>
    </source>
</evidence>
<dbReference type="PRINTS" id="PR00074">
    <property type="entry name" value="LYSYLOXIDASE"/>
</dbReference>
<evidence type="ECO:0000256" key="8">
    <source>
        <dbReference type="ARBA" id="ARBA00023002"/>
    </source>
</evidence>
<comment type="catalytic activity">
    <reaction evidence="12">
        <text>L-lysyl-[protein] + O2 + H2O = (S)-2-amino-6-oxohexanoyl-[protein] + H2O2 + NH4(+)</text>
        <dbReference type="Rhea" id="RHEA:24544"/>
        <dbReference type="Rhea" id="RHEA-COMP:9752"/>
        <dbReference type="Rhea" id="RHEA-COMP:12448"/>
        <dbReference type="ChEBI" id="CHEBI:15377"/>
        <dbReference type="ChEBI" id="CHEBI:15379"/>
        <dbReference type="ChEBI" id="CHEBI:16240"/>
        <dbReference type="ChEBI" id="CHEBI:28938"/>
        <dbReference type="ChEBI" id="CHEBI:29969"/>
        <dbReference type="ChEBI" id="CHEBI:131803"/>
        <dbReference type="EC" id="1.4.3.13"/>
    </reaction>
</comment>
<comment type="subcellular location">
    <subcellularLocation>
        <location evidence="2">Secreted</location>
        <location evidence="2">Extracellular space</location>
    </subcellularLocation>
</comment>
<dbReference type="Gene3D" id="3.10.250.10">
    <property type="entry name" value="SRCR-like domain"/>
    <property type="match status" value="1"/>
</dbReference>
<gene>
    <name evidence="16" type="primary">LOXL4</name>
</gene>
<evidence type="ECO:0000313" key="16">
    <source>
        <dbReference type="Ensembl" id="ENSCPRP00005019644.1"/>
    </source>
</evidence>
<evidence type="ECO:0000256" key="9">
    <source>
        <dbReference type="ARBA" id="ARBA00023008"/>
    </source>
</evidence>
<dbReference type="GO" id="GO:0004720">
    <property type="term" value="F:protein-lysine 6-oxidase activity"/>
    <property type="evidence" value="ECO:0007669"/>
    <property type="project" value="UniProtKB-EC"/>
</dbReference>
<dbReference type="GO" id="GO:0030199">
    <property type="term" value="P:collagen fibril organization"/>
    <property type="evidence" value="ECO:0007669"/>
    <property type="project" value="TreeGrafter"/>
</dbReference>